<proteinExistence type="predicted"/>
<dbReference type="AlphaFoldDB" id="A0A1R2C9Y4"/>
<dbReference type="GO" id="GO:0005952">
    <property type="term" value="C:cAMP-dependent protein kinase complex"/>
    <property type="evidence" value="ECO:0007669"/>
    <property type="project" value="InterPro"/>
</dbReference>
<dbReference type="GO" id="GO:0005829">
    <property type="term" value="C:cytosol"/>
    <property type="evidence" value="ECO:0007669"/>
    <property type="project" value="TreeGrafter"/>
</dbReference>
<evidence type="ECO:0000313" key="4">
    <source>
        <dbReference type="Proteomes" id="UP000187209"/>
    </source>
</evidence>
<comment type="caution">
    <text evidence="3">The sequence shown here is derived from an EMBL/GenBank/DDBJ whole genome shotgun (WGS) entry which is preliminary data.</text>
</comment>
<accession>A0A1R2C9Y4</accession>
<dbReference type="PROSITE" id="PS50042">
    <property type="entry name" value="CNMP_BINDING_3"/>
    <property type="match status" value="2"/>
</dbReference>
<feature type="domain" description="Cyclic nucleotide-binding" evidence="2">
    <location>
        <begin position="276"/>
        <end position="399"/>
    </location>
</feature>
<dbReference type="GO" id="GO:0030552">
    <property type="term" value="F:cAMP binding"/>
    <property type="evidence" value="ECO:0007669"/>
    <property type="project" value="TreeGrafter"/>
</dbReference>
<dbReference type="PRINTS" id="PR00103">
    <property type="entry name" value="CAMPKINASE"/>
</dbReference>
<dbReference type="Proteomes" id="UP000187209">
    <property type="component" value="Unassembled WGS sequence"/>
</dbReference>
<evidence type="ECO:0000259" key="2">
    <source>
        <dbReference type="PROSITE" id="PS50042"/>
    </source>
</evidence>
<name>A0A1R2C9Y4_9CILI</name>
<dbReference type="InterPro" id="IPR014710">
    <property type="entry name" value="RmlC-like_jellyroll"/>
</dbReference>
<organism evidence="3 4">
    <name type="scientific">Stentor coeruleus</name>
    <dbReference type="NCBI Taxonomy" id="5963"/>
    <lineage>
        <taxon>Eukaryota</taxon>
        <taxon>Sar</taxon>
        <taxon>Alveolata</taxon>
        <taxon>Ciliophora</taxon>
        <taxon>Postciliodesmatophora</taxon>
        <taxon>Heterotrichea</taxon>
        <taxon>Heterotrichida</taxon>
        <taxon>Stentoridae</taxon>
        <taxon>Stentor</taxon>
    </lineage>
</organism>
<evidence type="ECO:0000256" key="1">
    <source>
        <dbReference type="SAM" id="MobiDB-lite"/>
    </source>
</evidence>
<dbReference type="InterPro" id="IPR000595">
    <property type="entry name" value="cNMP-bd_dom"/>
</dbReference>
<feature type="compositionally biased region" description="Polar residues" evidence="1">
    <location>
        <begin position="498"/>
        <end position="515"/>
    </location>
</feature>
<dbReference type="SMART" id="SM00100">
    <property type="entry name" value="cNMP"/>
    <property type="match status" value="2"/>
</dbReference>
<gene>
    <name evidence="3" type="ORF">SteCoe_12738</name>
</gene>
<dbReference type="PANTHER" id="PTHR11635">
    <property type="entry name" value="CAMP-DEPENDENT PROTEIN KINASE REGULATORY CHAIN"/>
    <property type="match status" value="1"/>
</dbReference>
<dbReference type="SUPFAM" id="SSF51206">
    <property type="entry name" value="cAMP-binding domain-like"/>
    <property type="match status" value="2"/>
</dbReference>
<dbReference type="GO" id="GO:0004862">
    <property type="term" value="F:cAMP-dependent protein kinase inhibitor activity"/>
    <property type="evidence" value="ECO:0007669"/>
    <property type="project" value="TreeGrafter"/>
</dbReference>
<keyword evidence="4" id="KW-1185">Reference proteome</keyword>
<dbReference type="InterPro" id="IPR050503">
    <property type="entry name" value="cAMP-dep_PK_reg_su-like"/>
</dbReference>
<dbReference type="Gene3D" id="2.60.120.10">
    <property type="entry name" value="Jelly Rolls"/>
    <property type="match status" value="2"/>
</dbReference>
<feature type="region of interest" description="Disordered" evidence="1">
    <location>
        <begin position="495"/>
        <end position="515"/>
    </location>
</feature>
<dbReference type="EMBL" id="MPUH01000224">
    <property type="protein sequence ID" value="OMJ85828.1"/>
    <property type="molecule type" value="Genomic_DNA"/>
</dbReference>
<dbReference type="CDD" id="cd00038">
    <property type="entry name" value="CAP_ED"/>
    <property type="match status" value="2"/>
</dbReference>
<reference evidence="3 4" key="1">
    <citation type="submission" date="2016-11" db="EMBL/GenBank/DDBJ databases">
        <title>The macronuclear genome of Stentor coeruleus: a giant cell with tiny introns.</title>
        <authorList>
            <person name="Slabodnick M."/>
            <person name="Ruby J.G."/>
            <person name="Reiff S.B."/>
            <person name="Swart E.C."/>
            <person name="Gosai S."/>
            <person name="Prabakaran S."/>
            <person name="Witkowska E."/>
            <person name="Larue G.E."/>
            <person name="Fisher S."/>
            <person name="Freeman R.M."/>
            <person name="Gunawardena J."/>
            <person name="Chu W."/>
            <person name="Stover N.A."/>
            <person name="Gregory B.D."/>
            <person name="Nowacki M."/>
            <person name="Derisi J."/>
            <person name="Roy S.W."/>
            <person name="Marshall W.F."/>
            <person name="Sood P."/>
        </authorList>
    </citation>
    <scope>NUCLEOTIDE SEQUENCE [LARGE SCALE GENOMIC DNA]</scope>
    <source>
        <strain evidence="3">WM001</strain>
    </source>
</reference>
<evidence type="ECO:0000313" key="3">
    <source>
        <dbReference type="EMBL" id="OMJ85828.1"/>
    </source>
</evidence>
<dbReference type="InterPro" id="IPR018490">
    <property type="entry name" value="cNMP-bd_dom_sf"/>
</dbReference>
<dbReference type="PANTHER" id="PTHR11635:SF152">
    <property type="entry name" value="CAMP-DEPENDENT PROTEIN KINASE TYPE I REGULATORY SUBUNIT-RELATED"/>
    <property type="match status" value="1"/>
</dbReference>
<protein>
    <recommendedName>
        <fullName evidence="2">Cyclic nucleotide-binding domain-containing protein</fullName>
    </recommendedName>
</protein>
<dbReference type="Pfam" id="PF00027">
    <property type="entry name" value="cNMP_binding"/>
    <property type="match status" value="1"/>
</dbReference>
<feature type="domain" description="Cyclic nucleotide-binding" evidence="2">
    <location>
        <begin position="153"/>
        <end position="273"/>
    </location>
</feature>
<dbReference type="GO" id="GO:0034236">
    <property type="term" value="F:protein kinase A catalytic subunit binding"/>
    <property type="evidence" value="ECO:0007669"/>
    <property type="project" value="TreeGrafter"/>
</dbReference>
<dbReference type="OrthoDB" id="287606at2759"/>
<sequence length="644" mass="74281">MEGIEFLTKEICFNKKSKSIKEDQGNAKSRISIRKAGFDDPILRNTKPDDFYFNQTRTKFLLSQQSFKLATKPEELQKKNTISKSKADYAPNFKDLNDIIPEWLTSRADFQKSYIRMKQVENADLESIVTMNCNQRNDDEKRAIFMWIKSTEYFKNMPKIIIKEICDRIILVKFKEGEKSKDYLVIKQGSKADCLFIIYKGTVGIFVNGVKIAHNSEGGNFGDLALDKSSPRTADVIALTPVVLFTVKEFDYRNIIFNYKNIEKHENCKFVSSIPFFSNWSIVKVQLMCNSLVQLSFKPGEVIYEFGDRSHVFNLIKSGKIEIQTLIDLKQKNRWPVGPHIWNIRKVISKYVFPIKTVGNNEFFGEFEILKNIDRETRAVAIEDTVCLSLNKSDFDILFTVKDQENLNKLIETYIPSKDEMEQKLRERISAKYNNEQILLEAMKINYMPNSKESLIDKRSKKLQKWIQSIKSRKSIEDEQIKSRRIQNITKNKIKGGVSQNANKDGQHSQRISSGSPTLFVRNLHETRSKSGIITPINKLKTEMIDSEKRLSHQMPLVSENSNFQKLIKSNTQQKQMNRGKSQGFKSLFNSEIKSLSSGITSPDQLSPRNENLSLRLSPPLKNYSDVSSIQSIGTGIIREEELR</sequence>